<gene>
    <name evidence="2" type="ORF">A5630_24455</name>
</gene>
<dbReference type="AlphaFoldDB" id="A0A1A3GWX0"/>
<organism evidence="2 3">
    <name type="scientific">Mycolicibacterium mucogenicum</name>
    <name type="common">Mycobacterium mucogenicum</name>
    <dbReference type="NCBI Taxonomy" id="56689"/>
    <lineage>
        <taxon>Bacteria</taxon>
        <taxon>Bacillati</taxon>
        <taxon>Actinomycetota</taxon>
        <taxon>Actinomycetes</taxon>
        <taxon>Mycobacteriales</taxon>
        <taxon>Mycobacteriaceae</taxon>
        <taxon>Mycolicibacterium</taxon>
    </lineage>
</organism>
<dbReference type="OrthoDB" id="5431692at2"/>
<reference evidence="2 3" key="1">
    <citation type="submission" date="2016-06" db="EMBL/GenBank/DDBJ databases">
        <authorList>
            <person name="Kjaerup R.B."/>
            <person name="Dalgaard T.S."/>
            <person name="Juul-Madsen H.R."/>
        </authorList>
    </citation>
    <scope>NUCLEOTIDE SEQUENCE [LARGE SCALE GENOMIC DNA]</scope>
    <source>
        <strain evidence="2 3">1127319.6</strain>
    </source>
</reference>
<evidence type="ECO:0000313" key="2">
    <source>
        <dbReference type="EMBL" id="OBJ40542.1"/>
    </source>
</evidence>
<dbReference type="Proteomes" id="UP000093898">
    <property type="component" value="Unassembled WGS sequence"/>
</dbReference>
<dbReference type="STRING" id="56689.GCA_001291445_05012"/>
<dbReference type="InterPro" id="IPR000639">
    <property type="entry name" value="Epox_hydrolase-like"/>
</dbReference>
<protein>
    <submittedName>
        <fullName evidence="2">Alpha/beta hydrolase</fullName>
    </submittedName>
</protein>
<dbReference type="PANTHER" id="PTHR46438:SF11">
    <property type="entry name" value="LIPASE-RELATED"/>
    <property type="match status" value="1"/>
</dbReference>
<feature type="domain" description="AB hydrolase-1" evidence="1">
    <location>
        <begin position="29"/>
        <end position="255"/>
    </location>
</feature>
<name>A0A1A3GWX0_MYCMU</name>
<dbReference type="InterPro" id="IPR000073">
    <property type="entry name" value="AB_hydrolase_1"/>
</dbReference>
<proteinExistence type="predicted"/>
<keyword evidence="2" id="KW-0378">Hydrolase</keyword>
<dbReference type="PRINTS" id="PR00111">
    <property type="entry name" value="ABHYDROLASE"/>
</dbReference>
<dbReference type="PRINTS" id="PR00412">
    <property type="entry name" value="EPOXHYDRLASE"/>
</dbReference>
<dbReference type="EMBL" id="LZLC01000153">
    <property type="protein sequence ID" value="OBJ40542.1"/>
    <property type="molecule type" value="Genomic_DNA"/>
</dbReference>
<evidence type="ECO:0000313" key="3">
    <source>
        <dbReference type="Proteomes" id="UP000093898"/>
    </source>
</evidence>
<dbReference type="InterPro" id="IPR029058">
    <property type="entry name" value="AB_hydrolase_fold"/>
</dbReference>
<dbReference type="GO" id="GO:0016787">
    <property type="term" value="F:hydrolase activity"/>
    <property type="evidence" value="ECO:0007669"/>
    <property type="project" value="UniProtKB-KW"/>
</dbReference>
<evidence type="ECO:0000259" key="1">
    <source>
        <dbReference type="Pfam" id="PF00561"/>
    </source>
</evidence>
<dbReference type="RefSeq" id="WP_064982057.1">
    <property type="nucleotide sequence ID" value="NZ_LZLC01000153.1"/>
</dbReference>
<dbReference type="Pfam" id="PF00561">
    <property type="entry name" value="Abhydrolase_1"/>
    <property type="match status" value="1"/>
</dbReference>
<dbReference type="Gene3D" id="3.40.50.1820">
    <property type="entry name" value="alpha/beta hydrolase"/>
    <property type="match status" value="1"/>
</dbReference>
<accession>A0A1A3GWX0</accession>
<dbReference type="SUPFAM" id="SSF53474">
    <property type="entry name" value="alpha/beta-Hydrolases"/>
    <property type="match status" value="1"/>
</dbReference>
<dbReference type="PANTHER" id="PTHR46438">
    <property type="entry name" value="ALPHA/BETA-HYDROLASES SUPERFAMILY PROTEIN"/>
    <property type="match status" value="1"/>
</dbReference>
<sequence>MENGDSQQPLYETVGDVEVHYQRSGDGQPLLLLHGSTSSLEHFDRATDILDRHFDVIRPDLPGFGLTGARNDRDYQIRTYARTVAGFMAQLGIDRYAIAGNSLGGNVAWNLTLDYPDRVRALVLVNATGYPEKALPLGMRLARNPAVAQLMRRAMPRRMVEGGLRQAVGPQSTIVDDAMVDRVHRLWNHNGNRGAFVDFVNTDQPDRTCELGRIQVPTLVLRSASIDGQHFARDIPHARQAVNPDTGHLLPEEDPDWFTEQVIGFLSTLPRN</sequence>
<comment type="caution">
    <text evidence="2">The sequence shown here is derived from an EMBL/GenBank/DDBJ whole genome shotgun (WGS) entry which is preliminary data.</text>
</comment>